<protein>
    <submittedName>
        <fullName evidence="3">Uncharacterized protein LOC108561912</fullName>
    </submittedName>
</protein>
<dbReference type="GeneID" id="108561912"/>
<dbReference type="Proteomes" id="UP000695000">
    <property type="component" value="Unplaced"/>
</dbReference>
<reference evidence="3" key="1">
    <citation type="submission" date="2025-08" db="UniProtKB">
        <authorList>
            <consortium name="RefSeq"/>
        </authorList>
    </citation>
    <scope>IDENTIFICATION</scope>
    <source>
        <tissue evidence="3">Whole Larva</tissue>
    </source>
</reference>
<organism evidence="2 3">
    <name type="scientific">Nicrophorus vespilloides</name>
    <name type="common">Boreal carrion beetle</name>
    <dbReference type="NCBI Taxonomy" id="110193"/>
    <lineage>
        <taxon>Eukaryota</taxon>
        <taxon>Metazoa</taxon>
        <taxon>Ecdysozoa</taxon>
        <taxon>Arthropoda</taxon>
        <taxon>Hexapoda</taxon>
        <taxon>Insecta</taxon>
        <taxon>Pterygota</taxon>
        <taxon>Neoptera</taxon>
        <taxon>Endopterygota</taxon>
        <taxon>Coleoptera</taxon>
        <taxon>Polyphaga</taxon>
        <taxon>Staphyliniformia</taxon>
        <taxon>Silphidae</taxon>
        <taxon>Nicrophorinae</taxon>
        <taxon>Nicrophorus</taxon>
    </lineage>
</organism>
<keyword evidence="2" id="KW-1185">Reference proteome</keyword>
<feature type="compositionally biased region" description="Basic residues" evidence="1">
    <location>
        <begin position="140"/>
        <end position="152"/>
    </location>
</feature>
<proteinExistence type="predicted"/>
<dbReference type="RefSeq" id="XP_017775523.1">
    <property type="nucleotide sequence ID" value="XM_017920034.1"/>
</dbReference>
<evidence type="ECO:0000313" key="2">
    <source>
        <dbReference type="Proteomes" id="UP000695000"/>
    </source>
</evidence>
<name>A0ABM1MLS3_NICVS</name>
<evidence type="ECO:0000313" key="3">
    <source>
        <dbReference type="RefSeq" id="XP_017775523.1"/>
    </source>
</evidence>
<sequence length="152" mass="17093">MVNIRTQVKKRRTKRDGDWSIRALAKGALREAVGGLGVRRQPDFLSLNSQTKTQRVGGRSGSISIPETMVMSRNVFQAQGSSSPKVLKLGEGKEVVSTEQKENKVEKVEKIEKPDRRRRSMRATSTVGNVPRDLYEASKSRKSIKQVPWKKT</sequence>
<accession>A0ABM1MLS3</accession>
<evidence type="ECO:0000256" key="1">
    <source>
        <dbReference type="SAM" id="MobiDB-lite"/>
    </source>
</evidence>
<gene>
    <name evidence="3" type="primary">LOC108561912</name>
</gene>
<feature type="region of interest" description="Disordered" evidence="1">
    <location>
        <begin position="111"/>
        <end position="152"/>
    </location>
</feature>